<name>A0A2T5I648_9PROT</name>
<dbReference type="GO" id="GO:0006260">
    <property type="term" value="P:DNA replication"/>
    <property type="evidence" value="ECO:0007669"/>
    <property type="project" value="InterPro"/>
</dbReference>
<proteinExistence type="predicted"/>
<comment type="caution">
    <text evidence="1">The sequence shown here is derived from an EMBL/GenBank/DDBJ whole genome shotgun (WGS) entry which is preliminary data.</text>
</comment>
<evidence type="ECO:0000313" key="2">
    <source>
        <dbReference type="Proteomes" id="UP000244152"/>
    </source>
</evidence>
<dbReference type="AlphaFoldDB" id="A0A2T5I648"/>
<accession>A0A2T5I648</accession>
<evidence type="ECO:0000313" key="1">
    <source>
        <dbReference type="EMBL" id="PTQ79303.1"/>
    </source>
</evidence>
<gene>
    <name evidence="1" type="ORF">C8R21_13015</name>
</gene>
<organism evidence="1 2">
    <name type="scientific">Nitrosospira multiformis</name>
    <dbReference type="NCBI Taxonomy" id="1231"/>
    <lineage>
        <taxon>Bacteria</taxon>
        <taxon>Pseudomonadati</taxon>
        <taxon>Pseudomonadota</taxon>
        <taxon>Betaproteobacteria</taxon>
        <taxon>Nitrosomonadales</taxon>
        <taxon>Nitrosomonadaceae</taxon>
        <taxon>Nitrosospira</taxon>
    </lineage>
</organism>
<dbReference type="Proteomes" id="UP000244152">
    <property type="component" value="Unassembled WGS sequence"/>
</dbReference>
<reference evidence="1 2" key="1">
    <citation type="submission" date="2018-04" db="EMBL/GenBank/DDBJ databases">
        <title>Active sludge and wastewater microbial communities from Klosterneuburg, Austria.</title>
        <authorList>
            <person name="Wagner M."/>
        </authorList>
    </citation>
    <scope>NUCLEOTIDE SEQUENCE [LARGE SCALE GENOMIC DNA]</scope>
    <source>
        <strain evidence="1 2">Nl12</strain>
    </source>
</reference>
<dbReference type="GO" id="GO:0008270">
    <property type="term" value="F:zinc ion binding"/>
    <property type="evidence" value="ECO:0007669"/>
    <property type="project" value="InterPro"/>
</dbReference>
<evidence type="ECO:0008006" key="3">
    <source>
        <dbReference type="Google" id="ProtNLM"/>
    </source>
</evidence>
<protein>
    <recommendedName>
        <fullName evidence="3">CHC2 zinc finger</fullName>
    </recommendedName>
</protein>
<sequence>MSAAKLLSRLEKVRPTRPGNWVACCPAHDDRNPSLAICEKQDGRLLIRCFAGCEAPSILSAVGMEFQDLFPPRGLGHHVKRERYPFPAADILYAIGFEALIVATTASSILAGEPLNAADRERLALAVCRIHAALDAGGLNHE</sequence>
<dbReference type="SUPFAM" id="SSF57783">
    <property type="entry name" value="Zinc beta-ribbon"/>
    <property type="match status" value="1"/>
</dbReference>
<dbReference type="EMBL" id="QAOK01000030">
    <property type="protein sequence ID" value="PTQ79303.1"/>
    <property type="molecule type" value="Genomic_DNA"/>
</dbReference>
<dbReference type="GO" id="GO:0003677">
    <property type="term" value="F:DNA binding"/>
    <property type="evidence" value="ECO:0007669"/>
    <property type="project" value="InterPro"/>
</dbReference>
<dbReference type="InterPro" id="IPR036977">
    <property type="entry name" value="DNA_primase_Znf_CHC2"/>
</dbReference>
<dbReference type="Gene3D" id="3.90.580.10">
    <property type="entry name" value="Zinc finger, CHC2-type domain"/>
    <property type="match status" value="1"/>
</dbReference>